<dbReference type="EMBL" id="BAABFN010000002">
    <property type="protein sequence ID" value="GAA4308803.1"/>
    <property type="molecule type" value="Genomic_DNA"/>
</dbReference>
<dbReference type="PANTHER" id="PTHR21499:SF59">
    <property type="entry name" value="ASPARTOKINASE"/>
    <property type="match status" value="1"/>
</dbReference>
<dbReference type="PANTHER" id="PTHR21499">
    <property type="entry name" value="ASPARTATE KINASE"/>
    <property type="match status" value="1"/>
</dbReference>
<name>A0ABP8FQD0_9BACT</name>
<proteinExistence type="inferred from homology"/>
<keyword evidence="5 8" id="KW-0418">Kinase</keyword>
<evidence type="ECO:0000313" key="12">
    <source>
        <dbReference type="Proteomes" id="UP001501207"/>
    </source>
</evidence>
<dbReference type="InterPro" id="IPR045865">
    <property type="entry name" value="ACT-like_dom_sf"/>
</dbReference>
<comment type="pathway">
    <text evidence="9">Amino-acid biosynthesis; L-threonine biosynthesis; L-threonine from L-aspartate: step 1/5.</text>
</comment>
<dbReference type="Gene3D" id="1.20.120.1320">
    <property type="entry name" value="Aspartokinase, catalytic domain"/>
    <property type="match status" value="1"/>
</dbReference>
<comment type="caution">
    <text evidence="11">The sequence shown here is derived from an EMBL/GenBank/DDBJ whole genome shotgun (WGS) entry which is preliminary data.</text>
</comment>
<comment type="similarity">
    <text evidence="2 8">Belongs to the aspartokinase family.</text>
</comment>
<dbReference type="Gene3D" id="3.40.1160.10">
    <property type="entry name" value="Acetylglutamate kinase-like"/>
    <property type="match status" value="1"/>
</dbReference>
<evidence type="ECO:0000256" key="5">
    <source>
        <dbReference type="ARBA" id="ARBA00022777"/>
    </source>
</evidence>
<evidence type="ECO:0000256" key="3">
    <source>
        <dbReference type="ARBA" id="ARBA00022679"/>
    </source>
</evidence>
<comment type="pathway">
    <text evidence="9">Amino-acid biosynthesis; L-methionine biosynthesis via de novo pathway; L-homoserine from L-aspartate: step 1/3.</text>
</comment>
<keyword evidence="12" id="KW-1185">Reference proteome</keyword>
<feature type="domain" description="Aspartate/glutamate/uridylate kinase" evidence="10">
    <location>
        <begin position="2"/>
        <end position="281"/>
    </location>
</feature>
<comment type="pathway">
    <text evidence="1 9">Amino-acid biosynthesis; L-lysine biosynthesis via DAP pathway; (S)-tetrahydrodipicolinate from L-aspartate: step 1/4.</text>
</comment>
<keyword evidence="6" id="KW-0067">ATP-binding</keyword>
<evidence type="ECO:0000259" key="10">
    <source>
        <dbReference type="Pfam" id="PF00696"/>
    </source>
</evidence>
<dbReference type="InterPro" id="IPR001341">
    <property type="entry name" value="Asp_kinase"/>
</dbReference>
<evidence type="ECO:0000256" key="8">
    <source>
        <dbReference type="RuleBase" id="RU003448"/>
    </source>
</evidence>
<keyword evidence="3 8" id="KW-0808">Transferase</keyword>
<evidence type="ECO:0000313" key="11">
    <source>
        <dbReference type="EMBL" id="GAA4308803.1"/>
    </source>
</evidence>
<evidence type="ECO:0000256" key="4">
    <source>
        <dbReference type="ARBA" id="ARBA00022741"/>
    </source>
</evidence>
<organism evidence="11 12">
    <name type="scientific">Compostibacter hankyongensis</name>
    <dbReference type="NCBI Taxonomy" id="1007089"/>
    <lineage>
        <taxon>Bacteria</taxon>
        <taxon>Pseudomonadati</taxon>
        <taxon>Bacteroidota</taxon>
        <taxon>Chitinophagia</taxon>
        <taxon>Chitinophagales</taxon>
        <taxon>Chitinophagaceae</taxon>
        <taxon>Compostibacter</taxon>
    </lineage>
</organism>
<keyword evidence="9" id="KW-0028">Amino-acid biosynthesis</keyword>
<dbReference type="GO" id="GO:0016301">
    <property type="term" value="F:kinase activity"/>
    <property type="evidence" value="ECO:0007669"/>
    <property type="project" value="UniProtKB-KW"/>
</dbReference>
<gene>
    <name evidence="11" type="ORF">GCM10023143_16450</name>
</gene>
<accession>A0ABP8FQD0</accession>
<evidence type="ECO:0000256" key="6">
    <source>
        <dbReference type="ARBA" id="ARBA00022840"/>
    </source>
</evidence>
<dbReference type="InterPro" id="IPR036393">
    <property type="entry name" value="AceGlu_kinase-like_sf"/>
</dbReference>
<dbReference type="Proteomes" id="UP001501207">
    <property type="component" value="Unassembled WGS sequence"/>
</dbReference>
<evidence type="ECO:0000256" key="9">
    <source>
        <dbReference type="RuleBase" id="RU004249"/>
    </source>
</evidence>
<dbReference type="NCBIfam" id="TIGR00657">
    <property type="entry name" value="asp_kinases"/>
    <property type="match status" value="1"/>
</dbReference>
<comment type="catalytic activity">
    <reaction evidence="7 8">
        <text>L-aspartate + ATP = 4-phospho-L-aspartate + ADP</text>
        <dbReference type="Rhea" id="RHEA:23776"/>
        <dbReference type="ChEBI" id="CHEBI:29991"/>
        <dbReference type="ChEBI" id="CHEBI:30616"/>
        <dbReference type="ChEBI" id="CHEBI:57535"/>
        <dbReference type="ChEBI" id="CHEBI:456216"/>
        <dbReference type="EC" id="2.7.2.4"/>
    </reaction>
</comment>
<dbReference type="EC" id="2.7.2.4" evidence="8"/>
<evidence type="ECO:0000256" key="2">
    <source>
        <dbReference type="ARBA" id="ARBA00010122"/>
    </source>
</evidence>
<dbReference type="SUPFAM" id="SSF53633">
    <property type="entry name" value="Carbamate kinase-like"/>
    <property type="match status" value="1"/>
</dbReference>
<dbReference type="InterPro" id="IPR042199">
    <property type="entry name" value="AsparK_Bifunc_asparK/hSer_DH"/>
</dbReference>
<sequence>MKVFKFGGASLTGIDQIRNVAGIIRPFSGTELVVVVSAIGQTTNELEKVAIHYYRRQRETAARLLQNIKQSHLEIAEALLRDPEHAAIECMRRFFTEAEWRLGEKPYLPFDYYYDQLVSLGELLSSIIVSAYLKDEGIGNEWLDVRSVLRTDATYRDAQVDWPYSSQQMTEKVLPLLRQHGLLLTQGFIGSTAEGHTTTLGREGSDYTAALFTNMLNAESLTIWKDVEGLKNADPKLFADTISIREINYREVIEMAYYGARVIHPKTIKPLQNKKIPLYVKCFLDPELPGTVIHEGDHSRQLPPLIVLKQKQVLLTITSRDFSFITEDKISDIYDIFHGLNIHINLTQNGAISFSCCIEHDGEKIERLIKTLHRDFSVNYHEGLELLTIRHYQPELLESFTAGRTLLLEQRAPQTVQFVLK</sequence>
<reference evidence="12" key="1">
    <citation type="journal article" date="2019" name="Int. J. Syst. Evol. Microbiol.">
        <title>The Global Catalogue of Microorganisms (GCM) 10K type strain sequencing project: providing services to taxonomists for standard genome sequencing and annotation.</title>
        <authorList>
            <consortium name="The Broad Institute Genomics Platform"/>
            <consortium name="The Broad Institute Genome Sequencing Center for Infectious Disease"/>
            <person name="Wu L."/>
            <person name="Ma J."/>
        </authorList>
    </citation>
    <scope>NUCLEOTIDE SEQUENCE [LARGE SCALE GENOMIC DNA]</scope>
    <source>
        <strain evidence="12">JCM 17664</strain>
    </source>
</reference>
<dbReference type="InterPro" id="IPR001048">
    <property type="entry name" value="Asp/Glu/Uridylate_kinase"/>
</dbReference>
<evidence type="ECO:0000256" key="7">
    <source>
        <dbReference type="ARBA" id="ARBA00047872"/>
    </source>
</evidence>
<evidence type="ECO:0000256" key="1">
    <source>
        <dbReference type="ARBA" id="ARBA00004766"/>
    </source>
</evidence>
<keyword evidence="4" id="KW-0547">Nucleotide-binding</keyword>
<dbReference type="SUPFAM" id="SSF55021">
    <property type="entry name" value="ACT-like"/>
    <property type="match status" value="1"/>
</dbReference>
<protein>
    <recommendedName>
        <fullName evidence="8">Aspartokinase</fullName>
        <ecNumber evidence="8">2.7.2.4</ecNumber>
    </recommendedName>
</protein>
<dbReference type="Pfam" id="PF00696">
    <property type="entry name" value="AA_kinase"/>
    <property type="match status" value="1"/>
</dbReference>
<dbReference type="RefSeq" id="WP_344978131.1">
    <property type="nucleotide sequence ID" value="NZ_BAABFN010000002.1"/>
</dbReference>